<dbReference type="InterPro" id="IPR012338">
    <property type="entry name" value="Beta-lactam/transpept-like"/>
</dbReference>
<dbReference type="PANTHER" id="PTHR43283">
    <property type="entry name" value="BETA-LACTAMASE-RELATED"/>
    <property type="match status" value="1"/>
</dbReference>
<name>A0A480ATQ4_9BURK</name>
<dbReference type="AlphaFoldDB" id="A0A480ATQ4"/>
<dbReference type="SUPFAM" id="SSF56601">
    <property type="entry name" value="beta-lactamase/transpeptidase-like"/>
    <property type="match status" value="1"/>
</dbReference>
<dbReference type="Pfam" id="PF00144">
    <property type="entry name" value="Beta-lactamase"/>
    <property type="match status" value="1"/>
</dbReference>
<dbReference type="InterPro" id="IPR050789">
    <property type="entry name" value="Diverse_Enzym_Activities"/>
</dbReference>
<dbReference type="InterPro" id="IPR006311">
    <property type="entry name" value="TAT_signal"/>
</dbReference>
<evidence type="ECO:0000313" key="2">
    <source>
        <dbReference type="EMBL" id="GCL63115.1"/>
    </source>
</evidence>
<evidence type="ECO:0000259" key="1">
    <source>
        <dbReference type="Pfam" id="PF00144"/>
    </source>
</evidence>
<dbReference type="InterPro" id="IPR001466">
    <property type="entry name" value="Beta-lactam-related"/>
</dbReference>
<protein>
    <submittedName>
        <fullName evidence="2">Serine hydrolase</fullName>
    </submittedName>
</protein>
<sequence length="449" mass="47700">MPALPFTAPFHAAASTDFQPGRRLALAGGAALLAGSTLGWSPAARAQGIPSAAPAELGLSPQRLSRIGDWLRGEVAAKKIPGAVVMLLRRGKVAYVESVGQRRADMPGAMQHDDIFRIYSMTKPIVSVAALMLAEEGKLLLDAPVATYIPAFAQVKVGVEKTDAAGAKTLELVAPLRPMTVQDLLRHTSGLTYGFFGAGLVKKLYVDNRVSTRGELSNAEFADLIATMPLAFQPGSTWDYSNSTDVLGRVVEVASGQTLGAHLKQRLTDPLGMPDTSFYVPEAARQARIAEPFADDRTIGVGAVVGDPRMVQRMESGGGGMVSTAPDYARFLLMLRNGGQLDGKRYLSPRTVDYMTSNHLGPQVQRTALYLPGAGYGFGLGFAVRTSAGEAGSIGAAGEYNWGGAGGTAMWVDPASDLVTVFMMQSPKQRVLYRPILRNLVYGALTEPK</sequence>
<reference evidence="3" key="1">
    <citation type="submission" date="2019-03" db="EMBL/GenBank/DDBJ databases">
        <title>Aquabacterium pictum sp.nov., the first bacteriochlorophyll a-containing freshwater bacterium in the genus Aquabacterium of the class Betaproteobacteria.</title>
        <authorList>
            <person name="Hirose S."/>
            <person name="Tank M."/>
            <person name="Hara E."/>
            <person name="Tamaki H."/>
            <person name="Takaichi S."/>
            <person name="Haruta S."/>
            <person name="Hanada S."/>
        </authorList>
    </citation>
    <scope>NUCLEOTIDE SEQUENCE [LARGE SCALE GENOMIC DNA]</scope>
    <source>
        <strain evidence="3">W35</strain>
    </source>
</reference>
<keyword evidence="3" id="KW-1185">Reference proteome</keyword>
<dbReference type="PROSITE" id="PS51318">
    <property type="entry name" value="TAT"/>
    <property type="match status" value="1"/>
</dbReference>
<dbReference type="GO" id="GO:0016787">
    <property type="term" value="F:hydrolase activity"/>
    <property type="evidence" value="ECO:0007669"/>
    <property type="project" value="UniProtKB-KW"/>
</dbReference>
<evidence type="ECO:0000313" key="3">
    <source>
        <dbReference type="Proteomes" id="UP000301751"/>
    </source>
</evidence>
<dbReference type="Proteomes" id="UP000301751">
    <property type="component" value="Unassembled WGS sequence"/>
</dbReference>
<dbReference type="EMBL" id="BJCL01000004">
    <property type="protein sequence ID" value="GCL63115.1"/>
    <property type="molecule type" value="Genomic_DNA"/>
</dbReference>
<dbReference type="Gene3D" id="3.40.710.10">
    <property type="entry name" value="DD-peptidase/beta-lactamase superfamily"/>
    <property type="match status" value="1"/>
</dbReference>
<gene>
    <name evidence="2" type="ORF">AQPW35_21960</name>
</gene>
<comment type="caution">
    <text evidence="2">The sequence shown here is derived from an EMBL/GenBank/DDBJ whole genome shotgun (WGS) entry which is preliminary data.</text>
</comment>
<feature type="domain" description="Beta-lactamase-related" evidence="1">
    <location>
        <begin position="70"/>
        <end position="433"/>
    </location>
</feature>
<dbReference type="RefSeq" id="WP_228027057.1">
    <property type="nucleotide sequence ID" value="NZ_BJCL01000004.1"/>
</dbReference>
<dbReference type="PANTHER" id="PTHR43283:SF3">
    <property type="entry name" value="BETA-LACTAMASE FAMILY PROTEIN (AFU_ORTHOLOGUE AFUA_5G07500)"/>
    <property type="match status" value="1"/>
</dbReference>
<organism evidence="2 3">
    <name type="scientific">Pseudaquabacterium pictum</name>
    <dbReference type="NCBI Taxonomy" id="2315236"/>
    <lineage>
        <taxon>Bacteria</taxon>
        <taxon>Pseudomonadati</taxon>
        <taxon>Pseudomonadota</taxon>
        <taxon>Betaproteobacteria</taxon>
        <taxon>Burkholderiales</taxon>
        <taxon>Sphaerotilaceae</taxon>
        <taxon>Pseudaquabacterium</taxon>
    </lineage>
</organism>
<keyword evidence="2" id="KW-0378">Hydrolase</keyword>
<accession>A0A480ATQ4</accession>
<proteinExistence type="predicted"/>